<evidence type="ECO:0000256" key="3">
    <source>
        <dbReference type="ARBA" id="ARBA00022692"/>
    </source>
</evidence>
<dbReference type="InterPro" id="IPR000611">
    <property type="entry name" value="NPY_rcpt"/>
</dbReference>
<feature type="transmembrane region" description="Helical" evidence="10">
    <location>
        <begin position="104"/>
        <end position="126"/>
    </location>
</feature>
<dbReference type="PANTHER" id="PTHR24235:SF29">
    <property type="entry name" value="GH23382P"/>
    <property type="match status" value="1"/>
</dbReference>
<proteinExistence type="inferred from homology"/>
<evidence type="ECO:0000256" key="6">
    <source>
        <dbReference type="ARBA" id="ARBA00023136"/>
    </source>
</evidence>
<dbReference type="PRINTS" id="PR01012">
    <property type="entry name" value="NRPEPTIDEYR"/>
</dbReference>
<dbReference type="Gene3D" id="1.20.1070.10">
    <property type="entry name" value="Rhodopsin 7-helix transmembrane proteins"/>
    <property type="match status" value="1"/>
</dbReference>
<dbReference type="Pfam" id="PF00001">
    <property type="entry name" value="7tm_1"/>
    <property type="match status" value="1"/>
</dbReference>
<comment type="similarity">
    <text evidence="2 9">Belongs to the G-protein coupled receptor 1 family.</text>
</comment>
<dbReference type="GO" id="GO:0043005">
    <property type="term" value="C:neuron projection"/>
    <property type="evidence" value="ECO:0007669"/>
    <property type="project" value="TreeGrafter"/>
</dbReference>
<evidence type="ECO:0000256" key="9">
    <source>
        <dbReference type="RuleBase" id="RU000688"/>
    </source>
</evidence>
<gene>
    <name evidence="12" type="ORF">MSPICULIGERA_LOCUS21489</name>
</gene>
<dbReference type="GO" id="GO:0042923">
    <property type="term" value="F:neuropeptide binding"/>
    <property type="evidence" value="ECO:0007669"/>
    <property type="project" value="TreeGrafter"/>
</dbReference>
<dbReference type="GO" id="GO:0004983">
    <property type="term" value="F:neuropeptide Y receptor activity"/>
    <property type="evidence" value="ECO:0007669"/>
    <property type="project" value="InterPro"/>
</dbReference>
<keyword evidence="5 9" id="KW-0297">G-protein coupled receptor</keyword>
<name>A0AA36DBU9_9BILA</name>
<feature type="transmembrane region" description="Helical" evidence="10">
    <location>
        <begin position="146"/>
        <end position="166"/>
    </location>
</feature>
<dbReference type="PROSITE" id="PS00237">
    <property type="entry name" value="G_PROTEIN_RECEP_F1_1"/>
    <property type="match status" value="1"/>
</dbReference>
<protein>
    <recommendedName>
        <fullName evidence="11">G-protein coupled receptors family 1 profile domain-containing protein</fullName>
    </recommendedName>
</protein>
<feature type="transmembrane region" description="Helical" evidence="10">
    <location>
        <begin position="283"/>
        <end position="305"/>
    </location>
</feature>
<comment type="caution">
    <text evidence="12">The sequence shown here is derived from an EMBL/GenBank/DDBJ whole genome shotgun (WGS) entry which is preliminary data.</text>
</comment>
<feature type="transmembrane region" description="Helical" evidence="10">
    <location>
        <begin position="245"/>
        <end position="263"/>
    </location>
</feature>
<evidence type="ECO:0000256" key="7">
    <source>
        <dbReference type="ARBA" id="ARBA00023170"/>
    </source>
</evidence>
<evidence type="ECO:0000256" key="10">
    <source>
        <dbReference type="SAM" id="Phobius"/>
    </source>
</evidence>
<dbReference type="PRINTS" id="PR00237">
    <property type="entry name" value="GPCRRHODOPSN"/>
</dbReference>
<keyword evidence="8 9" id="KW-0807">Transducer</keyword>
<dbReference type="InterPro" id="IPR017452">
    <property type="entry name" value="GPCR_Rhodpsn_7TM"/>
</dbReference>
<keyword evidence="13" id="KW-1185">Reference proteome</keyword>
<dbReference type="PROSITE" id="PS50262">
    <property type="entry name" value="G_PROTEIN_RECEP_F1_2"/>
    <property type="match status" value="1"/>
</dbReference>
<evidence type="ECO:0000256" key="1">
    <source>
        <dbReference type="ARBA" id="ARBA00004141"/>
    </source>
</evidence>
<dbReference type="PANTHER" id="PTHR24235">
    <property type="entry name" value="NEUROPEPTIDE Y RECEPTOR"/>
    <property type="match status" value="1"/>
</dbReference>
<dbReference type="Proteomes" id="UP001177023">
    <property type="component" value="Unassembled WGS sequence"/>
</dbReference>
<feature type="transmembrane region" description="Helical" evidence="10">
    <location>
        <begin position="194"/>
        <end position="216"/>
    </location>
</feature>
<keyword evidence="6 10" id="KW-0472">Membrane</keyword>
<feature type="transmembrane region" description="Helical" evidence="10">
    <location>
        <begin position="63"/>
        <end position="84"/>
    </location>
</feature>
<feature type="transmembrane region" description="Helical" evidence="10">
    <location>
        <begin position="27"/>
        <end position="51"/>
    </location>
</feature>
<dbReference type="AlphaFoldDB" id="A0AA36DBU9"/>
<keyword evidence="4 10" id="KW-1133">Transmembrane helix</keyword>
<sequence length="415" mass="47116">MDLNGTAAFEARCRIKNNPLDILWVRLMMFALYAAVFIVAVSGNMLVVYVVTNNRRMHTVTNIFICNLAISDLLVNFTSLWLTPMYTYVGHWIWGGWVCHGLPLFQGTFIFISTLTLMAIAVDRYFVIVRNSTIANSNDRVSLKKCVVIVCTIWFVSLLLVMPYAIHMEMGLIGPPCDFHVCIERWADGPLRTVYGLCVMALQFLVPFVIIGISYARIWSFLNTHEEGISARGTIQRDKARKQRLLRMLVTMVVIFAVCWFPLNLLNLLRDHGLKPFNSPEFAFLVGHLVAMTATCWNPILYAWMNDSFRKEFMMAIPCIRQTGMARRIRTDSVPASVRINCPQSASLVENPYKYSRQASVDSKGFSIWASVKQMFTRRPAKNIDDMAQEQVLKETVVTEAVEASPTAEEAAFTC</sequence>
<evidence type="ECO:0000313" key="13">
    <source>
        <dbReference type="Proteomes" id="UP001177023"/>
    </source>
</evidence>
<dbReference type="InterPro" id="IPR000276">
    <property type="entry name" value="GPCR_Rhodpsn"/>
</dbReference>
<feature type="non-terminal residue" evidence="12">
    <location>
        <position position="415"/>
    </location>
</feature>
<organism evidence="12 13">
    <name type="scientific">Mesorhabditis spiculigera</name>
    <dbReference type="NCBI Taxonomy" id="96644"/>
    <lineage>
        <taxon>Eukaryota</taxon>
        <taxon>Metazoa</taxon>
        <taxon>Ecdysozoa</taxon>
        <taxon>Nematoda</taxon>
        <taxon>Chromadorea</taxon>
        <taxon>Rhabditida</taxon>
        <taxon>Rhabditina</taxon>
        <taxon>Rhabditomorpha</taxon>
        <taxon>Rhabditoidea</taxon>
        <taxon>Rhabditidae</taxon>
        <taxon>Mesorhabditinae</taxon>
        <taxon>Mesorhabditis</taxon>
    </lineage>
</organism>
<evidence type="ECO:0000313" key="12">
    <source>
        <dbReference type="EMBL" id="CAJ0583408.1"/>
    </source>
</evidence>
<evidence type="ECO:0000256" key="2">
    <source>
        <dbReference type="ARBA" id="ARBA00010663"/>
    </source>
</evidence>
<comment type="subcellular location">
    <subcellularLocation>
        <location evidence="1">Membrane</location>
        <topology evidence="1">Multi-pass membrane protein</topology>
    </subcellularLocation>
</comment>
<evidence type="ECO:0000256" key="8">
    <source>
        <dbReference type="ARBA" id="ARBA00023224"/>
    </source>
</evidence>
<feature type="domain" description="G-protein coupled receptors family 1 profile" evidence="11">
    <location>
        <begin position="43"/>
        <end position="302"/>
    </location>
</feature>
<keyword evidence="3 9" id="KW-0812">Transmembrane</keyword>
<reference evidence="12" key="1">
    <citation type="submission" date="2023-06" db="EMBL/GenBank/DDBJ databases">
        <authorList>
            <person name="Delattre M."/>
        </authorList>
    </citation>
    <scope>NUCLEOTIDE SEQUENCE</scope>
    <source>
        <strain evidence="12">AF72</strain>
    </source>
</reference>
<dbReference type="SUPFAM" id="SSF81321">
    <property type="entry name" value="Family A G protein-coupled receptor-like"/>
    <property type="match status" value="1"/>
</dbReference>
<accession>A0AA36DBU9</accession>
<evidence type="ECO:0000259" key="11">
    <source>
        <dbReference type="PROSITE" id="PS50262"/>
    </source>
</evidence>
<evidence type="ECO:0000256" key="5">
    <source>
        <dbReference type="ARBA" id="ARBA00023040"/>
    </source>
</evidence>
<dbReference type="CDD" id="cd15203">
    <property type="entry name" value="7tmA_NPYR-like"/>
    <property type="match status" value="1"/>
</dbReference>
<evidence type="ECO:0000256" key="4">
    <source>
        <dbReference type="ARBA" id="ARBA00022989"/>
    </source>
</evidence>
<dbReference type="EMBL" id="CATQJA010002665">
    <property type="protein sequence ID" value="CAJ0583408.1"/>
    <property type="molecule type" value="Genomic_DNA"/>
</dbReference>
<dbReference type="GO" id="GO:0005886">
    <property type="term" value="C:plasma membrane"/>
    <property type="evidence" value="ECO:0007669"/>
    <property type="project" value="TreeGrafter"/>
</dbReference>
<keyword evidence="7 9" id="KW-0675">Receptor</keyword>